<feature type="signal peptide" evidence="1">
    <location>
        <begin position="1"/>
        <end position="32"/>
    </location>
</feature>
<proteinExistence type="predicted"/>
<dbReference type="EMBL" id="FNAB01000013">
    <property type="protein sequence ID" value="SDE27876.1"/>
    <property type="molecule type" value="Genomic_DNA"/>
</dbReference>
<evidence type="ECO:0000313" key="2">
    <source>
        <dbReference type="EMBL" id="SDE27876.1"/>
    </source>
</evidence>
<accession>A0A1G7BN61</accession>
<evidence type="ECO:0000313" key="3">
    <source>
        <dbReference type="Proteomes" id="UP000199417"/>
    </source>
</evidence>
<dbReference type="Proteomes" id="UP000199417">
    <property type="component" value="Unassembled WGS sequence"/>
</dbReference>
<feature type="chain" id="PRO_5011649178" description="Secreted protein" evidence="1">
    <location>
        <begin position="33"/>
        <end position="180"/>
    </location>
</feature>
<keyword evidence="3" id="KW-1185">Reference proteome</keyword>
<dbReference type="AlphaFoldDB" id="A0A1G7BN61"/>
<name>A0A1G7BN61_9NOCA</name>
<reference evidence="2 3" key="1">
    <citation type="submission" date="2016-10" db="EMBL/GenBank/DDBJ databases">
        <authorList>
            <person name="de Groot N.N."/>
        </authorList>
    </citation>
    <scope>NUCLEOTIDE SEQUENCE [LARGE SCALE GENOMIC DNA]</scope>
    <source>
        <strain evidence="2 3">JCM 11308</strain>
    </source>
</reference>
<organism evidence="2 3">
    <name type="scientific">Rhodococcus tukisamuensis</name>
    <dbReference type="NCBI Taxonomy" id="168276"/>
    <lineage>
        <taxon>Bacteria</taxon>
        <taxon>Bacillati</taxon>
        <taxon>Actinomycetota</taxon>
        <taxon>Actinomycetes</taxon>
        <taxon>Mycobacteriales</taxon>
        <taxon>Nocardiaceae</taxon>
        <taxon>Rhodococcus</taxon>
    </lineage>
</organism>
<evidence type="ECO:0008006" key="4">
    <source>
        <dbReference type="Google" id="ProtNLM"/>
    </source>
</evidence>
<protein>
    <recommendedName>
        <fullName evidence="4">Secreted protein</fullName>
    </recommendedName>
</protein>
<keyword evidence="1" id="KW-0732">Signal</keyword>
<dbReference type="STRING" id="168276.SAMN05444580_11394"/>
<gene>
    <name evidence="2" type="ORF">SAMN05444580_11394</name>
</gene>
<evidence type="ECO:0000256" key="1">
    <source>
        <dbReference type="SAM" id="SignalP"/>
    </source>
</evidence>
<dbReference type="RefSeq" id="WP_072847390.1">
    <property type="nucleotide sequence ID" value="NZ_FNAB01000013.1"/>
</dbReference>
<sequence length="180" mass="18536">MRPAAIHRSFVARAAASVAVVALPLCSTAAAAANPPPVPAATTTVFQVPVRFVTGCSLELLECWGLPPVTTVSPSATTGVLGVVTFATERAANWAYCVDMTVNWRNLNTGAAGTTALRIVERDYTRDPAPEDWCRYAPATAVTGSGTVAAIADVGAIAPYGMYGGCQVPVNPGLGTFQVP</sequence>